<evidence type="ECO:0000313" key="2">
    <source>
        <dbReference type="EMBL" id="KAF3423700.1"/>
    </source>
</evidence>
<feature type="compositionally biased region" description="Basic residues" evidence="1">
    <location>
        <begin position="140"/>
        <end position="149"/>
    </location>
</feature>
<sequence>MSANKTKLSKSILEMKFMKRTKEKVEKQQFQEEGEEYFGNELTERMKKDSERFIIEPSYIFCEKLIDGRVSFQGMNPEIERLMEEEQKNECVKVKEKEETDISDEQMAQNWKNYRKMTKTERKYEKSLERQNNDIEPLSKKPKFLKPQY</sequence>
<dbReference type="EMBL" id="WNWW01000545">
    <property type="protein sequence ID" value="KAF3423700.1"/>
    <property type="molecule type" value="Genomic_DNA"/>
</dbReference>
<dbReference type="GO" id="GO:0000460">
    <property type="term" value="P:maturation of 5.8S rRNA"/>
    <property type="evidence" value="ECO:0007669"/>
    <property type="project" value="TreeGrafter"/>
</dbReference>
<dbReference type="Pfam" id="PF10175">
    <property type="entry name" value="MPP6"/>
    <property type="match status" value="1"/>
</dbReference>
<feature type="region of interest" description="Disordered" evidence="1">
    <location>
        <begin position="122"/>
        <end position="149"/>
    </location>
</feature>
<organism evidence="2 3">
    <name type="scientific">Frieseomelitta varia</name>
    <dbReference type="NCBI Taxonomy" id="561572"/>
    <lineage>
        <taxon>Eukaryota</taxon>
        <taxon>Metazoa</taxon>
        <taxon>Ecdysozoa</taxon>
        <taxon>Arthropoda</taxon>
        <taxon>Hexapoda</taxon>
        <taxon>Insecta</taxon>
        <taxon>Pterygota</taxon>
        <taxon>Neoptera</taxon>
        <taxon>Endopterygota</taxon>
        <taxon>Hymenoptera</taxon>
        <taxon>Apocrita</taxon>
        <taxon>Aculeata</taxon>
        <taxon>Apoidea</taxon>
        <taxon>Anthophila</taxon>
        <taxon>Apidae</taxon>
        <taxon>Frieseomelitta</taxon>
    </lineage>
</organism>
<dbReference type="Proteomes" id="UP000655588">
    <property type="component" value="Unassembled WGS sequence"/>
</dbReference>
<accession>A0A833VS68</accession>
<gene>
    <name evidence="2" type="ORF">E2986_09503</name>
</gene>
<evidence type="ECO:0008006" key="4">
    <source>
        <dbReference type="Google" id="ProtNLM"/>
    </source>
</evidence>
<name>A0A833VS68_9HYME</name>
<dbReference type="PANTHER" id="PTHR13582">
    <property type="entry name" value="M-PHASE PHOSPHOPROTEIN 6"/>
    <property type="match status" value="1"/>
</dbReference>
<feature type="compositionally biased region" description="Basic and acidic residues" evidence="1">
    <location>
        <begin position="122"/>
        <end position="139"/>
    </location>
</feature>
<dbReference type="OrthoDB" id="20403at2759"/>
<evidence type="ECO:0000313" key="3">
    <source>
        <dbReference type="Proteomes" id="UP000655588"/>
    </source>
</evidence>
<dbReference type="InterPro" id="IPR019324">
    <property type="entry name" value="MPP6"/>
</dbReference>
<comment type="caution">
    <text evidence="2">The sequence shown here is derived from an EMBL/GenBank/DDBJ whole genome shotgun (WGS) entry which is preliminary data.</text>
</comment>
<keyword evidence="3" id="KW-1185">Reference proteome</keyword>
<evidence type="ECO:0000256" key="1">
    <source>
        <dbReference type="SAM" id="MobiDB-lite"/>
    </source>
</evidence>
<dbReference type="PANTHER" id="PTHR13582:SF0">
    <property type="entry name" value="M-PHASE PHOSPHOPROTEIN 6"/>
    <property type="match status" value="1"/>
</dbReference>
<protein>
    <recommendedName>
        <fullName evidence="4">M-phase phosphoprotein 6</fullName>
    </recommendedName>
</protein>
<reference evidence="2" key="1">
    <citation type="submission" date="2019-11" db="EMBL/GenBank/DDBJ databases">
        <title>The nuclear and mitochondrial genomes of Frieseomelitta varia - a highly eusocial stingless bee (Meliponini) with a permanently sterile worker caste.</title>
        <authorList>
            <person name="Freitas F.C.P."/>
            <person name="Lourenco A.P."/>
            <person name="Nunes F.M.F."/>
            <person name="Paschoal A.R."/>
            <person name="Abreu F.C.P."/>
            <person name="Barbin F.O."/>
            <person name="Bataglia L."/>
            <person name="Cardoso-Junior C.A.M."/>
            <person name="Cervoni M.S."/>
            <person name="Silva S.R."/>
            <person name="Dalarmi F."/>
            <person name="Del Lama M.A."/>
            <person name="Depintor T.S."/>
            <person name="Ferreira K.M."/>
            <person name="Goria P.S."/>
            <person name="Jaskot M.C."/>
            <person name="Lago D.C."/>
            <person name="Luna-Lucena D."/>
            <person name="Moda L.M."/>
            <person name="Nascimento L."/>
            <person name="Pedrino M."/>
            <person name="Rabico F.O."/>
            <person name="Sanches F.C."/>
            <person name="Santos D.E."/>
            <person name="Santos C.G."/>
            <person name="Vieira J."/>
            <person name="Lopes T.F."/>
            <person name="Barchuk A.R."/>
            <person name="Hartfelder K."/>
            <person name="Simoes Z.L.P."/>
            <person name="Bitondi M.M.G."/>
            <person name="Pinheiro D.G."/>
        </authorList>
    </citation>
    <scope>NUCLEOTIDE SEQUENCE</scope>
    <source>
        <strain evidence="2">USP_RPSP 00005682</strain>
        <tissue evidence="2">Whole individual</tissue>
    </source>
</reference>
<proteinExistence type="predicted"/>
<dbReference type="AlphaFoldDB" id="A0A833VS68"/>